<dbReference type="PANTHER" id="PTHR43280">
    <property type="entry name" value="ARAC-FAMILY TRANSCRIPTIONAL REGULATOR"/>
    <property type="match status" value="1"/>
</dbReference>
<keyword evidence="1" id="KW-0805">Transcription regulation</keyword>
<name>A0A4R2BB10_9BACI</name>
<dbReference type="GO" id="GO:0043565">
    <property type="term" value="F:sequence-specific DNA binding"/>
    <property type="evidence" value="ECO:0007669"/>
    <property type="project" value="InterPro"/>
</dbReference>
<proteinExistence type="predicted"/>
<protein>
    <submittedName>
        <fullName evidence="6">YesN/AraC family two-component response regulator</fullName>
    </submittedName>
</protein>
<evidence type="ECO:0000256" key="3">
    <source>
        <dbReference type="ARBA" id="ARBA00023163"/>
    </source>
</evidence>
<evidence type="ECO:0000256" key="2">
    <source>
        <dbReference type="ARBA" id="ARBA00023125"/>
    </source>
</evidence>
<dbReference type="SMART" id="SM00342">
    <property type="entry name" value="HTH_ARAC"/>
    <property type="match status" value="1"/>
</dbReference>
<dbReference type="PROSITE" id="PS01124">
    <property type="entry name" value="HTH_ARAC_FAMILY_2"/>
    <property type="match status" value="1"/>
</dbReference>
<feature type="transmembrane region" description="Helical" evidence="4">
    <location>
        <begin position="284"/>
        <end position="304"/>
    </location>
</feature>
<keyword evidence="4" id="KW-0812">Transmembrane</keyword>
<organism evidence="6 7">
    <name type="scientific">Mesobacillus foraminis</name>
    <dbReference type="NCBI Taxonomy" id="279826"/>
    <lineage>
        <taxon>Bacteria</taxon>
        <taxon>Bacillati</taxon>
        <taxon>Bacillota</taxon>
        <taxon>Bacilli</taxon>
        <taxon>Bacillales</taxon>
        <taxon>Bacillaceae</taxon>
        <taxon>Mesobacillus</taxon>
    </lineage>
</organism>
<keyword evidence="7" id="KW-1185">Reference proteome</keyword>
<dbReference type="EMBL" id="SLVV01000010">
    <property type="protein sequence ID" value="TCN22709.1"/>
    <property type="molecule type" value="Genomic_DNA"/>
</dbReference>
<dbReference type="AlphaFoldDB" id="A0A4R2BB10"/>
<evidence type="ECO:0000313" key="7">
    <source>
        <dbReference type="Proteomes" id="UP000295689"/>
    </source>
</evidence>
<dbReference type="GO" id="GO:0003700">
    <property type="term" value="F:DNA-binding transcription factor activity"/>
    <property type="evidence" value="ECO:0007669"/>
    <property type="project" value="InterPro"/>
</dbReference>
<dbReference type="PANTHER" id="PTHR43280:SF10">
    <property type="entry name" value="REGULATORY PROTEIN POCR"/>
    <property type="match status" value="1"/>
</dbReference>
<feature type="domain" description="HTH araC/xylS-type" evidence="5">
    <location>
        <begin position="652"/>
        <end position="750"/>
    </location>
</feature>
<keyword evidence="4" id="KW-0472">Membrane</keyword>
<dbReference type="Proteomes" id="UP000295689">
    <property type="component" value="Unassembled WGS sequence"/>
</dbReference>
<evidence type="ECO:0000256" key="4">
    <source>
        <dbReference type="SAM" id="Phobius"/>
    </source>
</evidence>
<keyword evidence="3" id="KW-0804">Transcription</keyword>
<evidence type="ECO:0000259" key="5">
    <source>
        <dbReference type="PROSITE" id="PS01124"/>
    </source>
</evidence>
<evidence type="ECO:0000313" key="6">
    <source>
        <dbReference type="EMBL" id="TCN22709.1"/>
    </source>
</evidence>
<dbReference type="SUPFAM" id="SSF46689">
    <property type="entry name" value="Homeodomain-like"/>
    <property type="match status" value="2"/>
</dbReference>
<keyword evidence="4" id="KW-1133">Transmembrane helix</keyword>
<dbReference type="Gene3D" id="3.30.450.20">
    <property type="entry name" value="PAS domain"/>
    <property type="match status" value="1"/>
</dbReference>
<dbReference type="Gene3D" id="1.10.10.60">
    <property type="entry name" value="Homeodomain-like"/>
    <property type="match status" value="2"/>
</dbReference>
<dbReference type="RefSeq" id="WP_132009642.1">
    <property type="nucleotide sequence ID" value="NZ_JABUHM010000011.1"/>
</dbReference>
<gene>
    <name evidence="6" type="ORF">EV146_110195</name>
</gene>
<keyword evidence="2" id="KW-0238">DNA-binding</keyword>
<sequence length="760" mass="88624">MKQKPKYFYRIFIPFVIVGTLAMMLFNGFAFLFTKESFEEKITLEKQENVVQTMNTLEQKLQALDYSFNSYIHDTPFKTYINQSLTAREFPAYRVIDKQLNYISSFGPSRTTVDLVSLKGNWIIDKHGLKKLTPAKRNEITSKYLSLPNPSTWLKDKEDGSSLKLVKQTPFYQSQRNGILIIDIPIKSLSSLIYKHSETSPMFIYSQDGTLLFQSKSGDKAESGIHKKTVETLLNGHREQTGIFDVKSEDEKYKVAYSRSGYNGWIYVSKISSTEFSQAMKPTIISTVLMSVFMLVVMIIIAYVSSDYFSKPIRELQKYIIPKMPKDGMKDEFELIGNSVREVMEKNQSLETIVTSQHEQLKTLFMLHLFHGRMNEREIAEELKDHQYTRDWGSLYVLAIQFDQLDSREYTRKDKDLLLFSVNQIVSEVIDAEKQLTPTVIDSKTQATIFICPDKNYDQHQLLINQYAESIQKTVKEIFNLSISIGVSRPFDQLTETSEALAQGIEALKYRLKIGKESIIFYESVSEIINNSEIKTYFPKMLENQLFDCIKLGESEKAKETLHQLLADLFKHNQNPHELEVNIMRFLNDLMSLRQVMGMDTLVMEDHKTIYQAISEMKTSEEIELFVKNRMVYPMIDTVTERTDSQYKSISEKMIHIIQNEYDTDLSLDLLASRLHYNKNYLSSIFKKEFKQSFSEYLSLYRFEMAKKWLTETNMSVKEISEKLQYNNSQNFIRSFRKIEGTTPGKYRELQRENYLSIKG</sequence>
<accession>A0A4R2BB10</accession>
<reference evidence="6 7" key="1">
    <citation type="journal article" date="2015" name="Stand. Genomic Sci.">
        <title>Genomic Encyclopedia of Bacterial and Archaeal Type Strains, Phase III: the genomes of soil and plant-associated and newly described type strains.</title>
        <authorList>
            <person name="Whitman W.B."/>
            <person name="Woyke T."/>
            <person name="Klenk H.P."/>
            <person name="Zhou Y."/>
            <person name="Lilburn T.G."/>
            <person name="Beck B.J."/>
            <person name="De Vos P."/>
            <person name="Vandamme P."/>
            <person name="Eisen J.A."/>
            <person name="Garrity G."/>
            <person name="Hugenholtz P."/>
            <person name="Kyrpides N.C."/>
        </authorList>
    </citation>
    <scope>NUCLEOTIDE SEQUENCE [LARGE SCALE GENOMIC DNA]</scope>
    <source>
        <strain evidence="6 7">CV53</strain>
    </source>
</reference>
<dbReference type="InterPro" id="IPR009057">
    <property type="entry name" value="Homeodomain-like_sf"/>
</dbReference>
<dbReference type="InterPro" id="IPR018060">
    <property type="entry name" value="HTH_AraC"/>
</dbReference>
<comment type="caution">
    <text evidence="6">The sequence shown here is derived from an EMBL/GenBank/DDBJ whole genome shotgun (WGS) entry which is preliminary data.</text>
</comment>
<evidence type="ECO:0000256" key="1">
    <source>
        <dbReference type="ARBA" id="ARBA00023015"/>
    </source>
</evidence>
<dbReference type="Pfam" id="PF12833">
    <property type="entry name" value="HTH_18"/>
    <property type="match status" value="1"/>
</dbReference>
<feature type="transmembrane region" description="Helical" evidence="4">
    <location>
        <begin position="7"/>
        <end position="33"/>
    </location>
</feature>